<dbReference type="Proteomes" id="UP000321617">
    <property type="component" value="Unassembled WGS sequence"/>
</dbReference>
<keyword evidence="2" id="KW-0472">Membrane</keyword>
<proteinExistence type="predicted"/>
<evidence type="ECO:0000256" key="3">
    <source>
        <dbReference type="SAM" id="SignalP"/>
    </source>
</evidence>
<dbReference type="RefSeq" id="WP_147144507.1">
    <property type="nucleotide sequence ID" value="NZ_BAABIJ010000002.1"/>
</dbReference>
<evidence type="ECO:0000256" key="1">
    <source>
        <dbReference type="SAM" id="MobiDB-lite"/>
    </source>
</evidence>
<keyword evidence="2" id="KW-1133">Transmembrane helix</keyword>
<organism evidence="4 5">
    <name type="scientific">Stackebrandtia albiflava</name>
    <dbReference type="NCBI Taxonomy" id="406432"/>
    <lineage>
        <taxon>Bacteria</taxon>
        <taxon>Bacillati</taxon>
        <taxon>Actinomycetota</taxon>
        <taxon>Actinomycetes</taxon>
        <taxon>Glycomycetales</taxon>
        <taxon>Glycomycetaceae</taxon>
        <taxon>Stackebrandtia</taxon>
    </lineage>
</organism>
<reference evidence="4 5" key="1">
    <citation type="journal article" date="2013" name="Stand. Genomic Sci.">
        <title>Genomic Encyclopedia of Type Strains, Phase I: The one thousand microbial genomes (KMG-I) project.</title>
        <authorList>
            <person name="Kyrpides N.C."/>
            <person name="Woyke T."/>
            <person name="Eisen J.A."/>
            <person name="Garrity G."/>
            <person name="Lilburn T.G."/>
            <person name="Beck B.J."/>
            <person name="Whitman W.B."/>
            <person name="Hugenholtz P."/>
            <person name="Klenk H.P."/>
        </authorList>
    </citation>
    <scope>NUCLEOTIDE SEQUENCE [LARGE SCALE GENOMIC DNA]</scope>
    <source>
        <strain evidence="4 5">DSM 45044</strain>
    </source>
</reference>
<feature type="compositionally biased region" description="Low complexity" evidence="1">
    <location>
        <begin position="151"/>
        <end position="172"/>
    </location>
</feature>
<evidence type="ECO:0000313" key="4">
    <source>
        <dbReference type="EMBL" id="TWJ06424.1"/>
    </source>
</evidence>
<keyword evidence="2" id="KW-0812">Transmembrane</keyword>
<feature type="transmembrane region" description="Helical" evidence="2">
    <location>
        <begin position="196"/>
        <end position="214"/>
    </location>
</feature>
<dbReference type="NCBIfam" id="TIGR01167">
    <property type="entry name" value="LPXTG_anchor"/>
    <property type="match status" value="1"/>
</dbReference>
<feature type="signal peptide" evidence="3">
    <location>
        <begin position="1"/>
        <end position="28"/>
    </location>
</feature>
<dbReference type="AlphaFoldDB" id="A0A562ULD2"/>
<evidence type="ECO:0000313" key="5">
    <source>
        <dbReference type="Proteomes" id="UP000321617"/>
    </source>
</evidence>
<feature type="region of interest" description="Disordered" evidence="1">
    <location>
        <begin position="149"/>
        <end position="188"/>
    </location>
</feature>
<keyword evidence="3" id="KW-0732">Signal</keyword>
<protein>
    <submittedName>
        <fullName evidence="4">LPXTG-motif cell wall-anchored protein</fullName>
    </submittedName>
</protein>
<gene>
    <name evidence="4" type="ORF">LX16_5160</name>
</gene>
<dbReference type="EMBL" id="VLLL01000012">
    <property type="protein sequence ID" value="TWJ06424.1"/>
    <property type="molecule type" value="Genomic_DNA"/>
</dbReference>
<dbReference type="OrthoDB" id="3404609at2"/>
<accession>A0A562ULD2</accession>
<evidence type="ECO:0000256" key="2">
    <source>
        <dbReference type="SAM" id="Phobius"/>
    </source>
</evidence>
<comment type="caution">
    <text evidence="4">The sequence shown here is derived from an EMBL/GenBank/DDBJ whole genome shotgun (WGS) entry which is preliminary data.</text>
</comment>
<keyword evidence="5" id="KW-1185">Reference proteome</keyword>
<name>A0A562ULD2_9ACTN</name>
<feature type="chain" id="PRO_5022081944" evidence="3">
    <location>
        <begin position="29"/>
        <end position="223"/>
    </location>
</feature>
<sequence length="223" mass="22284">MSRNIVSRRLVPFAVAAVVLAAPVAAQADETVGIDINPGNVPTTAVGHDDISCDGLPDDSDSTQDGWVFVLPSDRGDKGAFVSVTATYTDLDGVTHVYTTDAEGGIVTSPGASATSKAYILTPAGWTLTAATAEVTGVGAGAKFNLTHTCPADSGDQSPSPSDGASPSGDASPSDDESTEPAEGVLPVTGSPMTPLIVTGAALALVGGALLLALRHRRATARG</sequence>